<evidence type="ECO:0000313" key="1">
    <source>
        <dbReference type="EMBL" id="KAF7256985.1"/>
    </source>
</evidence>
<protein>
    <submittedName>
        <fullName evidence="1">Uncharacterized protein</fullName>
    </submittedName>
</protein>
<dbReference type="AlphaFoldDB" id="A0A8S9YPY5"/>
<evidence type="ECO:0000313" key="2">
    <source>
        <dbReference type="Proteomes" id="UP000822476"/>
    </source>
</evidence>
<keyword evidence="2" id="KW-1185">Reference proteome</keyword>
<dbReference type="OrthoDB" id="26681at2759"/>
<proteinExistence type="predicted"/>
<reference evidence="1" key="1">
    <citation type="submission" date="2019-07" db="EMBL/GenBank/DDBJ databases">
        <title>Annotation for the trematode Paragonimus miyazaki's.</title>
        <authorList>
            <person name="Choi Y.-J."/>
        </authorList>
    </citation>
    <scope>NUCLEOTIDE SEQUENCE</scope>
    <source>
        <strain evidence="1">Japan</strain>
    </source>
</reference>
<comment type="caution">
    <text evidence="1">The sequence shown here is derived from an EMBL/GenBank/DDBJ whole genome shotgun (WGS) entry which is preliminary data.</text>
</comment>
<name>A0A8S9YPY5_9TREM</name>
<accession>A0A8S9YPY5</accession>
<dbReference type="Proteomes" id="UP000822476">
    <property type="component" value="Unassembled WGS sequence"/>
</dbReference>
<gene>
    <name evidence="1" type="ORF">EG68_08877</name>
</gene>
<sequence>MACVWSQLPLYSPLPAIPLVQLASVSRRCALGVWAYRLVRLVHIVQVKGDLVFGQSWLRIELDTSTPTDGQQTARAYNPFRTL</sequence>
<dbReference type="EMBL" id="JTDE01002716">
    <property type="protein sequence ID" value="KAF7256985.1"/>
    <property type="molecule type" value="Genomic_DNA"/>
</dbReference>
<organism evidence="1 2">
    <name type="scientific">Paragonimus skrjabini miyazakii</name>
    <dbReference type="NCBI Taxonomy" id="59628"/>
    <lineage>
        <taxon>Eukaryota</taxon>
        <taxon>Metazoa</taxon>
        <taxon>Spiralia</taxon>
        <taxon>Lophotrochozoa</taxon>
        <taxon>Platyhelminthes</taxon>
        <taxon>Trematoda</taxon>
        <taxon>Digenea</taxon>
        <taxon>Plagiorchiida</taxon>
        <taxon>Troglotremata</taxon>
        <taxon>Troglotrematidae</taxon>
        <taxon>Paragonimus</taxon>
    </lineage>
</organism>